<sequence>MGSSVACDLGSGTILTPGGAITTDGTTYSLLASATGTVVVVDGQTSIFSPPLATTVRPVLTLDGQNYTASLSGLSTAFVLGAGETLTLGGMVTAGSTRISWGPSSTHGVVGSKTETLGLVTVTGTEGGVG</sequence>
<evidence type="ECO:0000313" key="1">
    <source>
        <dbReference type="EMBL" id="KAK3061043.1"/>
    </source>
</evidence>
<organism evidence="1 2">
    <name type="scientific">Coniosporium uncinatum</name>
    <dbReference type="NCBI Taxonomy" id="93489"/>
    <lineage>
        <taxon>Eukaryota</taxon>
        <taxon>Fungi</taxon>
        <taxon>Dikarya</taxon>
        <taxon>Ascomycota</taxon>
        <taxon>Pezizomycotina</taxon>
        <taxon>Dothideomycetes</taxon>
        <taxon>Dothideomycetes incertae sedis</taxon>
        <taxon>Coniosporium</taxon>
    </lineage>
</organism>
<evidence type="ECO:0000313" key="2">
    <source>
        <dbReference type="Proteomes" id="UP001186974"/>
    </source>
</evidence>
<feature type="non-terminal residue" evidence="1">
    <location>
        <position position="130"/>
    </location>
</feature>
<dbReference type="EMBL" id="JAWDJW010008109">
    <property type="protein sequence ID" value="KAK3061043.1"/>
    <property type="molecule type" value="Genomic_DNA"/>
</dbReference>
<protein>
    <submittedName>
        <fullName evidence="1">Uncharacterized protein</fullName>
    </submittedName>
</protein>
<gene>
    <name evidence="1" type="ORF">LTS18_007149</name>
</gene>
<proteinExistence type="predicted"/>
<keyword evidence="2" id="KW-1185">Reference proteome</keyword>
<accession>A0ACC3D2Y0</accession>
<dbReference type="Proteomes" id="UP001186974">
    <property type="component" value="Unassembled WGS sequence"/>
</dbReference>
<comment type="caution">
    <text evidence="1">The sequence shown here is derived from an EMBL/GenBank/DDBJ whole genome shotgun (WGS) entry which is preliminary data.</text>
</comment>
<reference evidence="1" key="1">
    <citation type="submission" date="2024-09" db="EMBL/GenBank/DDBJ databases">
        <title>Black Yeasts Isolated from many extreme environments.</title>
        <authorList>
            <person name="Coleine C."/>
            <person name="Stajich J.E."/>
            <person name="Selbmann L."/>
        </authorList>
    </citation>
    <scope>NUCLEOTIDE SEQUENCE</scope>
    <source>
        <strain evidence="1">CCFEE 5737</strain>
    </source>
</reference>
<name>A0ACC3D2Y0_9PEZI</name>